<evidence type="ECO:0000256" key="6">
    <source>
        <dbReference type="ARBA" id="ARBA00067005"/>
    </source>
</evidence>
<dbReference type="InterPro" id="IPR042255">
    <property type="entry name" value="EutC_N"/>
</dbReference>
<comment type="cofactor">
    <cofactor evidence="8">
        <name>adenosylcob(III)alamin</name>
        <dbReference type="ChEBI" id="CHEBI:18408"/>
    </cofactor>
    <text evidence="8">Binds between the large and small subunits.</text>
</comment>
<dbReference type="EMBL" id="VMRX01000007">
    <property type="protein sequence ID" value="TVT35283.1"/>
    <property type="molecule type" value="Genomic_DNA"/>
</dbReference>
<comment type="caution">
    <text evidence="10">The sequence shown here is derived from an EMBL/GenBank/DDBJ whole genome shotgun (WGS) entry which is preliminary data.</text>
</comment>
<protein>
    <recommendedName>
        <fullName evidence="7 8">Ethanolamine ammonia-lyase small subunit</fullName>
        <shortName evidence="8">EAL small subunit</shortName>
        <ecNumber evidence="6 8">4.3.1.7</ecNumber>
    </recommendedName>
</protein>
<dbReference type="InterPro" id="IPR042251">
    <property type="entry name" value="EutC_C"/>
</dbReference>
<comment type="caution">
    <text evidence="8">Lacks conserved residue(s) required for the propagation of feature annotation.</text>
</comment>
<evidence type="ECO:0000313" key="10">
    <source>
        <dbReference type="EMBL" id="TVT35283.1"/>
    </source>
</evidence>
<name>A0A558BFK5_9GAMM</name>
<dbReference type="GO" id="GO:0031471">
    <property type="term" value="C:ethanolamine degradation polyhedral organelle"/>
    <property type="evidence" value="ECO:0007669"/>
    <property type="project" value="UniProtKB-UniRule"/>
</dbReference>
<dbReference type="GO" id="GO:0006520">
    <property type="term" value="P:amino acid metabolic process"/>
    <property type="evidence" value="ECO:0007669"/>
    <property type="project" value="InterPro"/>
</dbReference>
<dbReference type="GO" id="GO:0009350">
    <property type="term" value="C:ethanolamine ammonia-lyase complex"/>
    <property type="evidence" value="ECO:0007669"/>
    <property type="project" value="UniProtKB-UniRule"/>
</dbReference>
<feature type="binding site" evidence="8">
    <location>
        <position position="250"/>
    </location>
    <ligand>
        <name>adenosylcob(III)alamin</name>
        <dbReference type="ChEBI" id="CHEBI:18408"/>
    </ligand>
</feature>
<dbReference type="Gene3D" id="1.10.30.40">
    <property type="entry name" value="Ethanolamine ammonia-lyase light chain (EutC), N-terminal domain"/>
    <property type="match status" value="1"/>
</dbReference>
<comment type="pathway">
    <text evidence="8">Amine and polyamine degradation; ethanolamine degradation.</text>
</comment>
<organism evidence="10 11">
    <name type="scientific">Marinobacter vinifirmus</name>
    <dbReference type="NCBI Taxonomy" id="355591"/>
    <lineage>
        <taxon>Bacteria</taxon>
        <taxon>Pseudomonadati</taxon>
        <taxon>Pseudomonadota</taxon>
        <taxon>Gammaproteobacteria</taxon>
        <taxon>Pseudomonadales</taxon>
        <taxon>Marinobacteraceae</taxon>
        <taxon>Marinobacter</taxon>
    </lineage>
</organism>
<feature type="binding site" evidence="8">
    <location>
        <position position="229"/>
    </location>
    <ligand>
        <name>adenosylcob(III)alamin</name>
        <dbReference type="ChEBI" id="CHEBI:18408"/>
    </ligand>
</feature>
<dbReference type="Proteomes" id="UP000319142">
    <property type="component" value="Unassembled WGS sequence"/>
</dbReference>
<dbReference type="FunFam" id="3.40.50.11240:FF:000001">
    <property type="entry name" value="Ethanolamine ammonia-lyase light chain"/>
    <property type="match status" value="1"/>
</dbReference>
<dbReference type="NCBIfam" id="NF003971">
    <property type="entry name" value="PRK05465.1"/>
    <property type="match status" value="1"/>
</dbReference>
<accession>A0A558BFK5</accession>
<dbReference type="Gene3D" id="3.40.50.11240">
    <property type="entry name" value="Ethanolamine ammonia-lyase light chain (EutC)"/>
    <property type="match status" value="1"/>
</dbReference>
<dbReference type="GO" id="GO:0046336">
    <property type="term" value="P:ethanolamine catabolic process"/>
    <property type="evidence" value="ECO:0007669"/>
    <property type="project" value="UniProtKB-UniRule"/>
</dbReference>
<evidence type="ECO:0000256" key="4">
    <source>
        <dbReference type="ARBA" id="ARBA00024446"/>
    </source>
</evidence>
<comment type="similarity">
    <text evidence="8">Belongs to the EutC family.</text>
</comment>
<evidence type="ECO:0000256" key="3">
    <source>
        <dbReference type="ARBA" id="ARBA00023285"/>
    </source>
</evidence>
<dbReference type="SMR" id="A0A558BFK5"/>
<keyword evidence="1 8" id="KW-0846">Cobalamin</keyword>
<comment type="function">
    <text evidence="8">Catalyzes the deamination of various vicinal amino-alcohols to oxo compounds. Allows this organism to utilize ethanolamine as the sole source of nitrogen and carbon in the presence of external vitamin B12.</text>
</comment>
<keyword evidence="4 8" id="KW-1283">Bacterial microcompartment</keyword>
<evidence type="ECO:0000256" key="5">
    <source>
        <dbReference type="ARBA" id="ARBA00052081"/>
    </source>
</evidence>
<dbReference type="UniPathway" id="UPA00560"/>
<comment type="subunit">
    <text evidence="8">The basic unit is a heterodimer which dimerizes to form tetramers. The heterotetramers trimerize; 6 large subunits form a core ring with 6 small subunits projecting outwards.</text>
</comment>
<dbReference type="PANTHER" id="PTHR39330">
    <property type="entry name" value="ETHANOLAMINE AMMONIA-LYASE LIGHT CHAIN"/>
    <property type="match status" value="1"/>
</dbReference>
<dbReference type="GO" id="GO:0008851">
    <property type="term" value="F:ethanolamine ammonia-lyase activity"/>
    <property type="evidence" value="ECO:0007669"/>
    <property type="project" value="UniProtKB-UniRule"/>
</dbReference>
<feature type="compositionally biased region" description="Polar residues" evidence="9">
    <location>
        <begin position="51"/>
        <end position="60"/>
    </location>
</feature>
<dbReference type="AlphaFoldDB" id="A0A558BFK5"/>
<comment type="catalytic activity">
    <reaction evidence="5 8">
        <text>ethanolamine = acetaldehyde + NH4(+)</text>
        <dbReference type="Rhea" id="RHEA:15313"/>
        <dbReference type="ChEBI" id="CHEBI:15343"/>
        <dbReference type="ChEBI" id="CHEBI:28938"/>
        <dbReference type="ChEBI" id="CHEBI:57603"/>
        <dbReference type="EC" id="4.3.1.7"/>
    </reaction>
</comment>
<dbReference type="EC" id="4.3.1.7" evidence="6 8"/>
<evidence type="ECO:0000256" key="2">
    <source>
        <dbReference type="ARBA" id="ARBA00023239"/>
    </source>
</evidence>
<keyword evidence="3 8" id="KW-0170">Cobalt</keyword>
<dbReference type="GO" id="GO:0031419">
    <property type="term" value="F:cobalamin binding"/>
    <property type="evidence" value="ECO:0007669"/>
    <property type="project" value="UniProtKB-UniRule"/>
</dbReference>
<dbReference type="Pfam" id="PF05985">
    <property type="entry name" value="EutC"/>
    <property type="match status" value="1"/>
</dbReference>
<dbReference type="RefSeq" id="WP_011784747.1">
    <property type="nucleotide sequence ID" value="NZ_VMRX01000007.1"/>
</dbReference>
<dbReference type="InterPro" id="IPR009246">
    <property type="entry name" value="EutC"/>
</dbReference>
<evidence type="ECO:0000313" key="11">
    <source>
        <dbReference type="Proteomes" id="UP000319142"/>
    </source>
</evidence>
<comment type="subcellular location">
    <subcellularLocation>
        <location evidence="8">Bacterial microcompartment</location>
    </subcellularLocation>
</comment>
<proteinExistence type="inferred from homology"/>
<dbReference type="HAMAP" id="MF_00601">
    <property type="entry name" value="EutC"/>
    <property type="match status" value="1"/>
</dbReference>
<evidence type="ECO:0000256" key="7">
    <source>
        <dbReference type="ARBA" id="ARBA00069181"/>
    </source>
</evidence>
<keyword evidence="2 8" id="KW-0456">Lyase</keyword>
<dbReference type="PANTHER" id="PTHR39330:SF1">
    <property type="entry name" value="ETHANOLAMINE AMMONIA-LYASE SMALL SUBUNIT"/>
    <property type="match status" value="1"/>
</dbReference>
<feature type="region of interest" description="Disordered" evidence="9">
    <location>
        <begin position="17"/>
        <end position="65"/>
    </location>
</feature>
<evidence type="ECO:0000256" key="8">
    <source>
        <dbReference type="HAMAP-Rule" id="MF_00601"/>
    </source>
</evidence>
<evidence type="ECO:0000256" key="1">
    <source>
        <dbReference type="ARBA" id="ARBA00022628"/>
    </source>
</evidence>
<evidence type="ECO:0000256" key="9">
    <source>
        <dbReference type="SAM" id="MobiDB-lite"/>
    </source>
</evidence>
<reference evidence="10 11" key="1">
    <citation type="submission" date="2019-07" db="EMBL/GenBank/DDBJ databases">
        <title>The pathways for chlorine oxyanion respiration interact through the shared metabolite chlorate.</title>
        <authorList>
            <person name="Barnum T.P."/>
            <person name="Cheng Y."/>
            <person name="Hill K.A."/>
            <person name="Lucas L.N."/>
            <person name="Carlson H.K."/>
            <person name="Coates J.D."/>
        </authorList>
    </citation>
    <scope>NUCLEOTIDE SEQUENCE [LARGE SCALE GENOMIC DNA]</scope>
    <source>
        <strain evidence="10">UCB</strain>
    </source>
</reference>
<sequence length="316" mass="34809">MDEQTIQSIVNSVLRELGEKDLPAGQVTRVQPEGKSTQRNDPPAYKPSETAGRQGQTESADTGDGLEDLSLEKFVHWNGIENAHNASVNSDMVKQTAARVCQGRAGPRPRTRSLLRFLADHSRSKDTVVKEVSPEWLEKKNLWEVQTCISDKSEYLRRPDLGRKLSDDAKKTIGERCKKSPQVQVVISDGLSTDAVTNNLDEIIPPLMKGLESAGFTVGTPFFLRYGRVKAQDEIGNLLQADANLLLIGERPGLGQSESLSCYCVYKPTEKTVESDRMVISNIHKGGTPPIEAAAVIVDLTRKMLEQKASGLNLKR</sequence>
<gene>
    <name evidence="8" type="primary">eutC</name>
    <name evidence="10" type="ORF">FHK81_03960</name>
</gene>